<dbReference type="PATRIC" id="fig|483937.3.peg.4267"/>
<organism evidence="1 2">
    <name type="scientific">Paenibacillus riograndensis</name>
    <dbReference type="NCBI Taxonomy" id="483937"/>
    <lineage>
        <taxon>Bacteria</taxon>
        <taxon>Bacillati</taxon>
        <taxon>Bacillota</taxon>
        <taxon>Bacilli</taxon>
        <taxon>Bacillales</taxon>
        <taxon>Paenibacillaceae</taxon>
        <taxon>Paenibacillus</taxon>
        <taxon>Paenibacillus sonchi group</taxon>
    </lineage>
</organism>
<protein>
    <submittedName>
        <fullName evidence="1">Uncharacterized protein</fullName>
    </submittedName>
</protein>
<sequence>MKRRVIKKWINRYITPLVKDMPQINCRCVELVNATNENERHAVCGENFIFVNGGRTSEGMRYNRTKGLHNDIKNTAKMTKEIIPTLSNPFLRAMDTVNGKGFYLRILDFKDWPEGYIYRPYSEER</sequence>
<name>A0A132TJZ2_9BACL</name>
<proteinExistence type="predicted"/>
<dbReference type="AlphaFoldDB" id="A0A132TJZ2"/>
<reference evidence="1 2" key="1">
    <citation type="submission" date="2015-08" db="EMBL/GenBank/DDBJ databases">
        <title>Genomes of Paenibacillus riograndensis.</title>
        <authorList>
            <person name="Sant'Anna F.H."/>
            <person name="Souza R."/>
            <person name="Ambrosini A."/>
            <person name="Bach E."/>
            <person name="Fernandes G."/>
            <person name="Balsanelli E."/>
            <person name="Baura V.A."/>
            <person name="Pedrosa F.O."/>
            <person name="Souza E.M."/>
            <person name="Passaglia L."/>
        </authorList>
    </citation>
    <scope>NUCLEOTIDE SEQUENCE [LARGE SCALE GENOMIC DNA]</scope>
    <source>
        <strain evidence="1 2">CAS34</strain>
    </source>
</reference>
<dbReference type="Proteomes" id="UP000070475">
    <property type="component" value="Unassembled WGS sequence"/>
</dbReference>
<dbReference type="RefSeq" id="WP_060862928.1">
    <property type="nucleotide sequence ID" value="NZ_LIRB01000146.1"/>
</dbReference>
<evidence type="ECO:0000313" key="2">
    <source>
        <dbReference type="Proteomes" id="UP000070475"/>
    </source>
</evidence>
<accession>A0A132TJZ2</accession>
<dbReference type="EMBL" id="LIRB01000146">
    <property type="protein sequence ID" value="KWX71610.1"/>
    <property type="molecule type" value="Genomic_DNA"/>
</dbReference>
<gene>
    <name evidence="1" type="ORF">AMQ84_27190</name>
</gene>
<comment type="caution">
    <text evidence="1">The sequence shown here is derived from an EMBL/GenBank/DDBJ whole genome shotgun (WGS) entry which is preliminary data.</text>
</comment>
<evidence type="ECO:0000313" key="1">
    <source>
        <dbReference type="EMBL" id="KWX71610.1"/>
    </source>
</evidence>
<keyword evidence="2" id="KW-1185">Reference proteome</keyword>